<dbReference type="SUPFAM" id="SSF53822">
    <property type="entry name" value="Periplasmic binding protein-like I"/>
    <property type="match status" value="1"/>
</dbReference>
<dbReference type="Proteomes" id="UP000070383">
    <property type="component" value="Unassembled WGS sequence"/>
</dbReference>
<reference evidence="2" key="1">
    <citation type="submission" date="2016-01" db="EMBL/GenBank/DDBJ databases">
        <authorList>
            <person name="Mitreva M."/>
            <person name="Pepin K.H."/>
            <person name="Mihindukulasuriya K.A."/>
            <person name="Fulton R."/>
            <person name="Fronick C."/>
            <person name="O'Laughlin M."/>
            <person name="Miner T."/>
            <person name="Herter B."/>
            <person name="Rosa B.A."/>
            <person name="Cordes M."/>
            <person name="Tomlinson C."/>
            <person name="Wollam A."/>
            <person name="Palsikar V.B."/>
            <person name="Mardis E.R."/>
            <person name="Wilson R.K."/>
        </authorList>
    </citation>
    <scope>NUCLEOTIDE SEQUENCE [LARGE SCALE GENOMIC DNA]</scope>
    <source>
        <strain evidence="2">MJR8151</strain>
    </source>
</reference>
<protein>
    <submittedName>
        <fullName evidence="1">ABC transporter substrate binding protein</fullName>
    </submittedName>
</protein>
<dbReference type="PATRIC" id="fig|33036.3.peg.290"/>
<keyword evidence="2" id="KW-1185">Reference proteome</keyword>
<accession>A0A133KI27</accession>
<dbReference type="PANTHER" id="PTHR35271">
    <property type="entry name" value="ABC TRANSPORTER, SUBSTRATE-BINDING LIPOPROTEIN-RELATED"/>
    <property type="match status" value="1"/>
</dbReference>
<dbReference type="STRING" id="33036.HMPREF3200_00287"/>
<dbReference type="InterPro" id="IPR028082">
    <property type="entry name" value="Peripla_BP_I"/>
</dbReference>
<dbReference type="Gene3D" id="3.40.50.2300">
    <property type="match status" value="2"/>
</dbReference>
<dbReference type="CDD" id="cd06325">
    <property type="entry name" value="PBP1_ABC_unchar_transporter"/>
    <property type="match status" value="1"/>
</dbReference>
<dbReference type="AlphaFoldDB" id="A0A133KI27"/>
<dbReference type="OrthoDB" id="9776955at2"/>
<dbReference type="PANTHER" id="PTHR35271:SF1">
    <property type="entry name" value="ABC TRANSPORTER, SUBSTRATE-BINDING LIPOPROTEIN"/>
    <property type="match status" value="1"/>
</dbReference>
<evidence type="ECO:0000313" key="2">
    <source>
        <dbReference type="Proteomes" id="UP000070383"/>
    </source>
</evidence>
<organism evidence="1 2">
    <name type="scientific">Anaerococcus tetradius</name>
    <dbReference type="NCBI Taxonomy" id="33036"/>
    <lineage>
        <taxon>Bacteria</taxon>
        <taxon>Bacillati</taxon>
        <taxon>Bacillota</taxon>
        <taxon>Tissierellia</taxon>
        <taxon>Tissierellales</taxon>
        <taxon>Peptoniphilaceae</taxon>
        <taxon>Anaerococcus</taxon>
    </lineage>
</organism>
<comment type="caution">
    <text evidence="1">The sequence shown here is derived from an EMBL/GenBank/DDBJ whole genome shotgun (WGS) entry which is preliminary data.</text>
</comment>
<dbReference type="InterPro" id="IPR007487">
    <property type="entry name" value="ABC_transpt-TYRBP-like"/>
</dbReference>
<evidence type="ECO:0000313" key="1">
    <source>
        <dbReference type="EMBL" id="KWZ79229.1"/>
    </source>
</evidence>
<gene>
    <name evidence="1" type="ORF">HMPREF3200_00287</name>
</gene>
<proteinExistence type="predicted"/>
<dbReference type="Pfam" id="PF04392">
    <property type="entry name" value="ABC_sub_bind"/>
    <property type="match status" value="1"/>
</dbReference>
<dbReference type="EMBL" id="LRPM01000005">
    <property type="protein sequence ID" value="KWZ79229.1"/>
    <property type="molecule type" value="Genomic_DNA"/>
</dbReference>
<name>A0A133KI27_9FIRM</name>
<sequence length="344" mass="37249">MEGEFFYWKNLSIKIIWEDIMKKTIKKMLGIGVMALLLASCGKAENKDQAKEEASSGDKLKIGIVQVADHPSLDAAREGFIEKLDSENISYELIDHRANGDLALIAQFATDLNNKKADLVYTIGTPAAQGVANTIKDKPVIYSAVTDPEGAGLKADNLTGVSDYVEAGKLIDDFIKLYPDTKVFGTMYNTNEQNSVVQIEALEKALSQRGLKLEKQGVSSINDIPQAIASLKGKIDAMVTVTDNVVVNAMPVISEALIKDKIPSIAYDEGSVKNGALMSEGVNYKELGSQAASLAVQILKDKKSPKDLHYEKATSIKTLVNEKTAKALGLDLNKGILKEAEKVD</sequence>